<dbReference type="GO" id="GO:0005737">
    <property type="term" value="C:cytoplasm"/>
    <property type="evidence" value="ECO:0007669"/>
    <property type="project" value="UniProtKB-SubCell"/>
</dbReference>
<dbReference type="Pfam" id="PF00639">
    <property type="entry name" value="Rotamase"/>
    <property type="match status" value="1"/>
</dbReference>
<proteinExistence type="inferred from homology"/>
<comment type="similarity">
    <text evidence="2">Belongs to the PpiC/parvulin rotamase family.</text>
</comment>
<keyword evidence="5 6" id="KW-0413">Isomerase</keyword>
<dbReference type="Proteomes" id="UP000013827">
    <property type="component" value="Unassembled WGS sequence"/>
</dbReference>
<dbReference type="eggNOG" id="ENOG502SA7A">
    <property type="taxonomic scope" value="Eukaryota"/>
</dbReference>
<dbReference type="InterPro" id="IPR046357">
    <property type="entry name" value="PPIase_dom_sf"/>
</dbReference>
<evidence type="ECO:0000256" key="2">
    <source>
        <dbReference type="ARBA" id="ARBA00007656"/>
    </source>
</evidence>
<dbReference type="AlphaFoldDB" id="A0A0D3KPW3"/>
<dbReference type="InterPro" id="IPR052204">
    <property type="entry name" value="PpiC/parvulin_rotamase"/>
</dbReference>
<evidence type="ECO:0000313" key="8">
    <source>
        <dbReference type="EnsemblProtists" id="EOD37798"/>
    </source>
</evidence>
<evidence type="ECO:0000256" key="6">
    <source>
        <dbReference type="RuleBase" id="RU363014"/>
    </source>
</evidence>
<dbReference type="PROSITE" id="PS01096">
    <property type="entry name" value="PPIC_PPIASE_1"/>
    <property type="match status" value="1"/>
</dbReference>
<reference evidence="9" key="1">
    <citation type="journal article" date="2013" name="Nature">
        <title>Pan genome of the phytoplankton Emiliania underpins its global distribution.</title>
        <authorList>
            <person name="Read B.A."/>
            <person name="Kegel J."/>
            <person name="Klute M.J."/>
            <person name="Kuo A."/>
            <person name="Lefebvre S.C."/>
            <person name="Maumus F."/>
            <person name="Mayer C."/>
            <person name="Miller J."/>
            <person name="Monier A."/>
            <person name="Salamov A."/>
            <person name="Young J."/>
            <person name="Aguilar M."/>
            <person name="Claverie J.M."/>
            <person name="Frickenhaus S."/>
            <person name="Gonzalez K."/>
            <person name="Herman E.K."/>
            <person name="Lin Y.C."/>
            <person name="Napier J."/>
            <person name="Ogata H."/>
            <person name="Sarno A.F."/>
            <person name="Shmutz J."/>
            <person name="Schroeder D."/>
            <person name="de Vargas C."/>
            <person name="Verret F."/>
            <person name="von Dassow P."/>
            <person name="Valentin K."/>
            <person name="Van de Peer Y."/>
            <person name="Wheeler G."/>
            <person name="Dacks J.B."/>
            <person name="Delwiche C.F."/>
            <person name="Dyhrman S.T."/>
            <person name="Glockner G."/>
            <person name="John U."/>
            <person name="Richards T."/>
            <person name="Worden A.Z."/>
            <person name="Zhang X."/>
            <person name="Grigoriev I.V."/>
            <person name="Allen A.E."/>
            <person name="Bidle K."/>
            <person name="Borodovsky M."/>
            <person name="Bowler C."/>
            <person name="Brownlee C."/>
            <person name="Cock J.M."/>
            <person name="Elias M."/>
            <person name="Gladyshev V.N."/>
            <person name="Groth M."/>
            <person name="Guda C."/>
            <person name="Hadaegh A."/>
            <person name="Iglesias-Rodriguez M.D."/>
            <person name="Jenkins J."/>
            <person name="Jones B.M."/>
            <person name="Lawson T."/>
            <person name="Leese F."/>
            <person name="Lindquist E."/>
            <person name="Lobanov A."/>
            <person name="Lomsadze A."/>
            <person name="Malik S.B."/>
            <person name="Marsh M.E."/>
            <person name="Mackinder L."/>
            <person name="Mock T."/>
            <person name="Mueller-Roeber B."/>
            <person name="Pagarete A."/>
            <person name="Parker M."/>
            <person name="Probert I."/>
            <person name="Quesneville H."/>
            <person name="Raines C."/>
            <person name="Rensing S.A."/>
            <person name="Riano-Pachon D.M."/>
            <person name="Richier S."/>
            <person name="Rokitta S."/>
            <person name="Shiraiwa Y."/>
            <person name="Soanes D.M."/>
            <person name="van der Giezen M."/>
            <person name="Wahlund T.M."/>
            <person name="Williams B."/>
            <person name="Wilson W."/>
            <person name="Wolfe G."/>
            <person name="Wurch L.L."/>
        </authorList>
    </citation>
    <scope>NUCLEOTIDE SEQUENCE</scope>
</reference>
<dbReference type="PaxDb" id="2903-EOD37798"/>
<dbReference type="Gene3D" id="3.10.50.40">
    <property type="match status" value="1"/>
</dbReference>
<protein>
    <recommendedName>
        <fullName evidence="6">Peptidyl-prolyl cis-trans isomerase</fullName>
        <ecNumber evidence="6">5.2.1.8</ecNumber>
    </recommendedName>
</protein>
<comment type="subcellular location">
    <subcellularLocation>
        <location evidence="1">Cytoplasm</location>
    </subcellularLocation>
</comment>
<dbReference type="EC" id="5.2.1.8" evidence="6"/>
<dbReference type="SUPFAM" id="SSF54534">
    <property type="entry name" value="FKBP-like"/>
    <property type="match status" value="1"/>
</dbReference>
<dbReference type="InterPro" id="IPR000297">
    <property type="entry name" value="PPIase_PpiC"/>
</dbReference>
<comment type="catalytic activity">
    <reaction evidence="6">
        <text>[protein]-peptidylproline (omega=180) = [protein]-peptidylproline (omega=0)</text>
        <dbReference type="Rhea" id="RHEA:16237"/>
        <dbReference type="Rhea" id="RHEA-COMP:10747"/>
        <dbReference type="Rhea" id="RHEA-COMP:10748"/>
        <dbReference type="ChEBI" id="CHEBI:83833"/>
        <dbReference type="ChEBI" id="CHEBI:83834"/>
        <dbReference type="EC" id="5.2.1.8"/>
    </reaction>
</comment>
<reference evidence="8" key="2">
    <citation type="submission" date="2024-10" db="UniProtKB">
        <authorList>
            <consortium name="EnsemblProtists"/>
        </authorList>
    </citation>
    <scope>IDENTIFICATION</scope>
</reference>
<dbReference type="InterPro" id="IPR023058">
    <property type="entry name" value="PPIase_PpiC_CS"/>
</dbReference>
<evidence type="ECO:0000259" key="7">
    <source>
        <dbReference type="PROSITE" id="PS50198"/>
    </source>
</evidence>
<dbReference type="STRING" id="2903.R1DQG9"/>
<sequence>MALGCALLLSASCGFVLPAARFPAAVPPPRSSPPAANLFENLSKIAEYNKKYLGTAFAALTDDRKARASHILFGFKENAEDAEARARDVKCKLDSGEIEFESAASTYSSCPSAARGGDLGEFKRGAMVPEFDEAVFSQTSEQLGQIIGPIKTQFGWHIIRVDERSEAA</sequence>
<dbReference type="RefSeq" id="XP_005790227.1">
    <property type="nucleotide sequence ID" value="XM_005790170.1"/>
</dbReference>
<organism evidence="8 9">
    <name type="scientific">Emiliania huxleyi (strain CCMP1516)</name>
    <dbReference type="NCBI Taxonomy" id="280463"/>
    <lineage>
        <taxon>Eukaryota</taxon>
        <taxon>Haptista</taxon>
        <taxon>Haptophyta</taxon>
        <taxon>Prymnesiophyceae</taxon>
        <taxon>Isochrysidales</taxon>
        <taxon>Noelaerhabdaceae</taxon>
        <taxon>Emiliania</taxon>
    </lineage>
</organism>
<keyword evidence="9" id="KW-1185">Reference proteome</keyword>
<evidence type="ECO:0000313" key="9">
    <source>
        <dbReference type="Proteomes" id="UP000013827"/>
    </source>
</evidence>
<feature type="signal peptide" evidence="6">
    <location>
        <begin position="1"/>
        <end position="18"/>
    </location>
</feature>
<dbReference type="EnsemblProtists" id="EOD37798">
    <property type="protein sequence ID" value="EOD37798"/>
    <property type="gene ID" value="EMIHUDRAFT_109596"/>
</dbReference>
<keyword evidence="5 6" id="KW-0697">Rotamase</keyword>
<evidence type="ECO:0000256" key="4">
    <source>
        <dbReference type="ARBA" id="ARBA00046231"/>
    </source>
</evidence>
<dbReference type="GeneID" id="17283068"/>
<name>A0A0D3KPW3_EMIH1</name>
<keyword evidence="6" id="KW-0732">Signal</keyword>
<dbReference type="PROSITE" id="PS50198">
    <property type="entry name" value="PPIC_PPIASE_2"/>
    <property type="match status" value="1"/>
</dbReference>
<dbReference type="KEGG" id="ehx:EMIHUDRAFT_109596"/>
<dbReference type="GO" id="GO:0003755">
    <property type="term" value="F:peptidyl-prolyl cis-trans isomerase activity"/>
    <property type="evidence" value="ECO:0007669"/>
    <property type="project" value="UniProtKB-UniRule"/>
</dbReference>
<evidence type="ECO:0000256" key="1">
    <source>
        <dbReference type="ARBA" id="ARBA00004496"/>
    </source>
</evidence>
<keyword evidence="3" id="KW-0963">Cytoplasm</keyword>
<feature type="chain" id="PRO_5044042030" description="Peptidyl-prolyl cis-trans isomerase" evidence="6">
    <location>
        <begin position="19"/>
        <end position="168"/>
    </location>
</feature>
<evidence type="ECO:0000256" key="5">
    <source>
        <dbReference type="PROSITE-ProRule" id="PRU00278"/>
    </source>
</evidence>
<comment type="function">
    <text evidence="4">PPIases accelerate the folding of proteins. It prefers amino acid residues with hydrophobic side chains like leucine and phenylalanine in the P1 position of the peptides substrates.</text>
</comment>
<feature type="domain" description="PpiC" evidence="7">
    <location>
        <begin position="63"/>
        <end position="163"/>
    </location>
</feature>
<evidence type="ECO:0000256" key="3">
    <source>
        <dbReference type="ARBA" id="ARBA00022490"/>
    </source>
</evidence>
<accession>A0A0D3KPW3</accession>
<dbReference type="HOGENOM" id="CLU_090028_6_0_1"/>
<dbReference type="PANTHER" id="PTHR43629">
    <property type="entry name" value="PEPTIDYL-PROLYL CIS-TRANS ISOMERASE"/>
    <property type="match status" value="1"/>
</dbReference>
<dbReference type="PANTHER" id="PTHR43629:SF2">
    <property type="entry name" value="RHODANESE-LIKE_PPIC DOMAIN-CONTAINING PROTEIN 12, CHLOROPLASTIC"/>
    <property type="match status" value="1"/>
</dbReference>